<organism evidence="2 3">
    <name type="scientific">Candidatus Symbiobacter mobilis CR</name>
    <dbReference type="NCBI Taxonomy" id="946483"/>
    <lineage>
        <taxon>Bacteria</taxon>
        <taxon>Pseudomonadati</taxon>
        <taxon>Pseudomonadota</taxon>
        <taxon>Betaproteobacteria</taxon>
        <taxon>Burkholderiales</taxon>
        <taxon>Comamonadaceae</taxon>
    </lineage>
</organism>
<feature type="region of interest" description="Disordered" evidence="1">
    <location>
        <begin position="59"/>
        <end position="86"/>
    </location>
</feature>
<keyword evidence="3" id="KW-1185">Reference proteome</keyword>
<dbReference type="Proteomes" id="UP000017184">
    <property type="component" value="Chromosome"/>
</dbReference>
<sequence>MWKEQIANNPLPGSTRSTKSQTTTPRSGPQRAMHKLGLVRPSGPLRVEETGSIVIPEHSVTCSNAGRDGAKVSSEDLDPINQARTG</sequence>
<reference evidence="2 3" key="1">
    <citation type="journal article" date="2013" name="Genome Biol.">
        <title>Genomic analysis reveals key aspects of prokaryotic symbiosis in the phototrophic consortium "Chlorochromatium aggregatum".</title>
        <authorList>
            <person name="Liu Z."/>
            <person name="Muller J."/>
            <person name="Li T."/>
            <person name="Alvey R.M."/>
            <person name="Vogl K."/>
            <person name="Frigaard N.U."/>
            <person name="Rockwell N.C."/>
            <person name="Boyd E.S."/>
            <person name="Tomsho L.P."/>
            <person name="Schuster S.C."/>
            <person name="Henke P."/>
            <person name="Rohde M."/>
            <person name="Overmann J."/>
            <person name="Bryant D.A."/>
        </authorList>
    </citation>
    <scope>NUCLEOTIDE SEQUENCE [LARGE SCALE GENOMIC DNA]</scope>
    <source>
        <strain evidence="2">CR</strain>
    </source>
</reference>
<gene>
    <name evidence="2" type="ORF">Cenrod_2159</name>
</gene>
<feature type="compositionally biased region" description="Polar residues" evidence="1">
    <location>
        <begin position="1"/>
        <end position="27"/>
    </location>
</feature>
<dbReference type="HOGENOM" id="CLU_2492130_0_0_4"/>
<dbReference type="EMBL" id="CP004885">
    <property type="protein sequence ID" value="AGX88228.1"/>
    <property type="molecule type" value="Genomic_DNA"/>
</dbReference>
<dbReference type="STRING" id="946483.Cenrod_2159"/>
<dbReference type="RefSeq" id="WP_022775422.1">
    <property type="nucleotide sequence ID" value="NC_022576.1"/>
</dbReference>
<dbReference type="KEGG" id="cbx:Cenrod_2159"/>
<accession>U5NDA9</accession>
<dbReference type="AlphaFoldDB" id="U5NDA9"/>
<evidence type="ECO:0000313" key="2">
    <source>
        <dbReference type="EMBL" id="AGX88228.1"/>
    </source>
</evidence>
<protein>
    <submittedName>
        <fullName evidence="2">Uncharacterized protein</fullName>
    </submittedName>
</protein>
<name>U5NDA9_9BURK</name>
<proteinExistence type="predicted"/>
<evidence type="ECO:0000313" key="3">
    <source>
        <dbReference type="Proteomes" id="UP000017184"/>
    </source>
</evidence>
<feature type="region of interest" description="Disordered" evidence="1">
    <location>
        <begin position="1"/>
        <end position="43"/>
    </location>
</feature>
<evidence type="ECO:0000256" key="1">
    <source>
        <dbReference type="SAM" id="MobiDB-lite"/>
    </source>
</evidence>